<organism evidence="2">
    <name type="scientific">Anguilla anguilla</name>
    <name type="common">European freshwater eel</name>
    <name type="synonym">Muraena anguilla</name>
    <dbReference type="NCBI Taxonomy" id="7936"/>
    <lineage>
        <taxon>Eukaryota</taxon>
        <taxon>Metazoa</taxon>
        <taxon>Chordata</taxon>
        <taxon>Craniata</taxon>
        <taxon>Vertebrata</taxon>
        <taxon>Euteleostomi</taxon>
        <taxon>Actinopterygii</taxon>
        <taxon>Neopterygii</taxon>
        <taxon>Teleostei</taxon>
        <taxon>Anguilliformes</taxon>
        <taxon>Anguillidae</taxon>
        <taxon>Anguilla</taxon>
    </lineage>
</organism>
<name>A0A0E9VI71_ANGAN</name>
<proteinExistence type="predicted"/>
<protein>
    <submittedName>
        <fullName evidence="2">Uncharacterized protein</fullName>
    </submittedName>
</protein>
<reference evidence="2" key="2">
    <citation type="journal article" date="2015" name="Fish Shellfish Immunol.">
        <title>Early steps in the European eel (Anguilla anguilla)-Vibrio vulnificus interaction in the gills: Role of the RtxA13 toxin.</title>
        <authorList>
            <person name="Callol A."/>
            <person name="Pajuelo D."/>
            <person name="Ebbesson L."/>
            <person name="Teles M."/>
            <person name="MacKenzie S."/>
            <person name="Amaro C."/>
        </authorList>
    </citation>
    <scope>NUCLEOTIDE SEQUENCE</scope>
</reference>
<dbReference type="AlphaFoldDB" id="A0A0E9VI71"/>
<evidence type="ECO:0000256" key="1">
    <source>
        <dbReference type="SAM" id="Phobius"/>
    </source>
</evidence>
<accession>A0A0E9VI71</accession>
<dbReference type="EMBL" id="GBXM01031442">
    <property type="protein sequence ID" value="JAH77135.1"/>
    <property type="molecule type" value="Transcribed_RNA"/>
</dbReference>
<feature type="transmembrane region" description="Helical" evidence="1">
    <location>
        <begin position="40"/>
        <end position="56"/>
    </location>
</feature>
<sequence length="85" mass="10710">MHSLLINSFFPLSLKSDWQLFLLINDYICRRWQNRECWKWQFPLAYLCVFVFLFLWLSLKVFFIFTYLEFDLFFFLFSLKKTREP</sequence>
<reference evidence="2" key="1">
    <citation type="submission" date="2014-11" db="EMBL/GenBank/DDBJ databases">
        <authorList>
            <person name="Amaro Gonzalez C."/>
        </authorList>
    </citation>
    <scope>NUCLEOTIDE SEQUENCE</scope>
</reference>
<keyword evidence="1" id="KW-0472">Membrane</keyword>
<evidence type="ECO:0000313" key="2">
    <source>
        <dbReference type="EMBL" id="JAH77135.1"/>
    </source>
</evidence>
<keyword evidence="1" id="KW-0812">Transmembrane</keyword>
<keyword evidence="1" id="KW-1133">Transmembrane helix</keyword>